<dbReference type="PANTHER" id="PTHR12143:SF39">
    <property type="entry name" value="SECRETED PROTEIN"/>
    <property type="match status" value="1"/>
</dbReference>
<dbReference type="FunFam" id="3.30.2080.10:FF:000001">
    <property type="entry name" value="Alpha-1,2-mannosidase subfamily"/>
    <property type="match status" value="1"/>
</dbReference>
<comment type="caution">
    <text evidence="6">The sequence shown here is derived from an EMBL/GenBank/DDBJ whole genome shotgun (WGS) entry which is preliminary data.</text>
</comment>
<accession>A0A412TMW9</accession>
<dbReference type="InterPro" id="IPR005887">
    <property type="entry name" value="GH92_a_mannosidase_put"/>
</dbReference>
<dbReference type="InterPro" id="IPR012939">
    <property type="entry name" value="Glyco_hydro_92"/>
</dbReference>
<dbReference type="FunFam" id="1.20.1050.60:FF:000001">
    <property type="entry name" value="Putative alpha-1,2-mannosidase"/>
    <property type="match status" value="1"/>
</dbReference>
<dbReference type="Gene3D" id="1.20.1610.10">
    <property type="entry name" value="alpha-1,2-mannosidases domains"/>
    <property type="match status" value="1"/>
</dbReference>
<proteinExistence type="predicted"/>
<comment type="cofactor">
    <cofactor evidence="1">
        <name>Ca(2+)</name>
        <dbReference type="ChEBI" id="CHEBI:29108"/>
    </cofactor>
</comment>
<dbReference type="GO" id="GO:0006516">
    <property type="term" value="P:glycoprotein catabolic process"/>
    <property type="evidence" value="ECO:0007669"/>
    <property type="project" value="TreeGrafter"/>
</dbReference>
<dbReference type="Gene3D" id="3.30.2080.10">
    <property type="entry name" value="GH92 mannosidase domain"/>
    <property type="match status" value="1"/>
</dbReference>
<dbReference type="InterPro" id="IPR041371">
    <property type="entry name" value="GH92_N"/>
</dbReference>
<organism evidence="6 7">
    <name type="scientific">Odoribacter splanchnicus</name>
    <dbReference type="NCBI Taxonomy" id="28118"/>
    <lineage>
        <taxon>Bacteria</taxon>
        <taxon>Pseudomonadati</taxon>
        <taxon>Bacteroidota</taxon>
        <taxon>Bacteroidia</taxon>
        <taxon>Bacteroidales</taxon>
        <taxon>Odoribacteraceae</taxon>
        <taxon>Odoribacter</taxon>
    </lineage>
</organism>
<feature type="domain" description="Glycosyl hydrolase family 92" evidence="4">
    <location>
        <begin position="277"/>
        <end position="738"/>
    </location>
</feature>
<keyword evidence="3" id="KW-0106">Calcium</keyword>
<dbReference type="NCBIfam" id="TIGR01180">
    <property type="entry name" value="aman2_put"/>
    <property type="match status" value="1"/>
</dbReference>
<evidence type="ECO:0000256" key="1">
    <source>
        <dbReference type="ARBA" id="ARBA00001913"/>
    </source>
</evidence>
<sequence length="757" mass="84795">MGLLGNLSKAALLAGIVGFCGACQQGGKDRADGQEPLTLVNPYIGTGGHGHTFLGVAAPFGAVQVGPNNINKGWDWCSGYHYSDSVLIGFAHLHLNGTGCSDTGDLLFMPYTGKEQTDKGTQENPEAGYASRYSHEQEIARPGYYAVSLSDYGVKVELTASDRVAFHRYTYPEGADRRVMVNLKEANGDDRPVETFLKQVDEHTIQGYRYSKGWSKDQRIFFTAVFSEPVVLSLIDDQTPVEGTELKGLNVKGNLTMNGPENQLLVKVGISPVSMENAWENIKTEIPDWDFEHVVAQTDQKWNRELAKVRIESPDTAALNIFYTGMYHAFLQPNLFNDCNKDYRGTDKKEYTGADFDNYTVFSLWDTYRAAHPLYTILQPERVPDFIRSMLAIYEQQGLLPVWHLYGSDTKEMIGIQSVPVIADAILKGVPGFDYEKAFEAMKSSMLSNYKGLEYLKEGNYIPADREKESVAKGLEYAIADWGVAQVAKKLGKEEDYRWFKARSENYREYWDKKTHFFRGKNVDGTWSQPFSPFRSAHRNDDYCEGNGWQYTWLVPHDVEGLVNLFGSEKAFSLKLDSLFIVEGDMGAEASGDISGLIGQYAHGNEPGHHTVYLYAFVGEQWKTAEKVRNILKTMYRNEPNGLEGNEDCGQMSSWYLFSAMGFYPVNPSNGIYVFGSPLFDKITLALAEGKSFVIEAVNNSERNIYIQSVELNGEPYTKSYIRHADICRGGTLKFIMGGQPNRQFGAAVADRPHSGL</sequence>
<keyword evidence="6" id="KW-0378">Hydrolase</keyword>
<comment type="subunit">
    <text evidence="2">Monomer.</text>
</comment>
<dbReference type="Gene3D" id="2.70.98.10">
    <property type="match status" value="1"/>
</dbReference>
<dbReference type="Pfam" id="PF17678">
    <property type="entry name" value="Glyco_hydro_92N"/>
    <property type="match status" value="1"/>
</dbReference>
<feature type="domain" description="Glycosyl hydrolase family 92 N-terminal" evidence="5">
    <location>
        <begin position="39"/>
        <end position="271"/>
    </location>
</feature>
<dbReference type="GO" id="GO:0005829">
    <property type="term" value="C:cytosol"/>
    <property type="evidence" value="ECO:0007669"/>
    <property type="project" value="TreeGrafter"/>
</dbReference>
<evidence type="ECO:0000256" key="2">
    <source>
        <dbReference type="ARBA" id="ARBA00011245"/>
    </source>
</evidence>
<dbReference type="Pfam" id="PF07971">
    <property type="entry name" value="Glyco_hydro_92"/>
    <property type="match status" value="1"/>
</dbReference>
<gene>
    <name evidence="6" type="ORF">DWW57_13490</name>
</gene>
<dbReference type="AlphaFoldDB" id="A0A412TMW9"/>
<dbReference type="InterPro" id="IPR008928">
    <property type="entry name" value="6-hairpin_glycosidase_sf"/>
</dbReference>
<dbReference type="PANTHER" id="PTHR12143">
    <property type="entry name" value="PEPTIDE N-GLYCANASE PNGASE -RELATED"/>
    <property type="match status" value="1"/>
</dbReference>
<dbReference type="Gene3D" id="1.20.1050.60">
    <property type="entry name" value="alpha-1,2-mannosidase"/>
    <property type="match status" value="1"/>
</dbReference>
<evidence type="ECO:0000313" key="7">
    <source>
        <dbReference type="Proteomes" id="UP000284243"/>
    </source>
</evidence>
<dbReference type="EMBL" id="QRYC01000021">
    <property type="protein sequence ID" value="RGU55101.1"/>
    <property type="molecule type" value="Genomic_DNA"/>
</dbReference>
<dbReference type="InterPro" id="IPR050883">
    <property type="entry name" value="PNGase"/>
</dbReference>
<evidence type="ECO:0000256" key="3">
    <source>
        <dbReference type="ARBA" id="ARBA00022837"/>
    </source>
</evidence>
<name>A0A412TMW9_9BACT</name>
<dbReference type="GO" id="GO:0005975">
    <property type="term" value="P:carbohydrate metabolic process"/>
    <property type="evidence" value="ECO:0007669"/>
    <property type="project" value="InterPro"/>
</dbReference>
<evidence type="ECO:0000259" key="4">
    <source>
        <dbReference type="Pfam" id="PF07971"/>
    </source>
</evidence>
<protein>
    <submittedName>
        <fullName evidence="6">Glycoside hydrolase family 92 protein</fullName>
    </submittedName>
</protein>
<dbReference type="GO" id="GO:0030246">
    <property type="term" value="F:carbohydrate binding"/>
    <property type="evidence" value="ECO:0007669"/>
    <property type="project" value="InterPro"/>
</dbReference>
<evidence type="ECO:0000313" key="6">
    <source>
        <dbReference type="EMBL" id="RGU55101.1"/>
    </source>
</evidence>
<reference evidence="6 7" key="1">
    <citation type="submission" date="2018-08" db="EMBL/GenBank/DDBJ databases">
        <title>A genome reference for cultivated species of the human gut microbiota.</title>
        <authorList>
            <person name="Zou Y."/>
            <person name="Xue W."/>
            <person name="Luo G."/>
        </authorList>
    </citation>
    <scope>NUCLEOTIDE SEQUENCE [LARGE SCALE GENOMIC DNA]</scope>
    <source>
        <strain evidence="6 7">AF16-14</strain>
    </source>
</reference>
<dbReference type="RefSeq" id="WP_113028193.1">
    <property type="nucleotide sequence ID" value="NZ_QRYC01000021.1"/>
</dbReference>
<dbReference type="GO" id="GO:0000224">
    <property type="term" value="F:peptide-N4-(N-acetyl-beta-glucosaminyl)asparagine amidase activity"/>
    <property type="evidence" value="ECO:0007669"/>
    <property type="project" value="TreeGrafter"/>
</dbReference>
<dbReference type="Proteomes" id="UP000284243">
    <property type="component" value="Unassembled WGS sequence"/>
</dbReference>
<dbReference type="InterPro" id="IPR014718">
    <property type="entry name" value="GH-type_carb-bd"/>
</dbReference>
<dbReference type="SUPFAM" id="SSF48208">
    <property type="entry name" value="Six-hairpin glycosidases"/>
    <property type="match status" value="1"/>
</dbReference>
<evidence type="ECO:0000259" key="5">
    <source>
        <dbReference type="Pfam" id="PF17678"/>
    </source>
</evidence>